<keyword evidence="3" id="KW-0732">Signal</keyword>
<dbReference type="SUPFAM" id="SSF53850">
    <property type="entry name" value="Periplasmic binding protein-like II"/>
    <property type="match status" value="1"/>
</dbReference>
<dbReference type="Proteomes" id="UP000663505">
    <property type="component" value="Chromosome"/>
</dbReference>
<evidence type="ECO:0000313" key="7">
    <source>
        <dbReference type="Proteomes" id="UP000663505"/>
    </source>
</evidence>
<comment type="subcellular location">
    <subcellularLocation>
        <location evidence="1">Periplasm</location>
    </subcellularLocation>
</comment>
<keyword evidence="7" id="KW-1185">Reference proteome</keyword>
<sequence>MLSLAGCGTVNSTTGSTGTPASPGTNTATGNSSSGSGSSSQPITVRYSEVIRSVFYAPAYVAMSEGFFKQHGLNVQMVTSEGSNTGAAALLSGSADIALVGPETSVYIYNQHGSQTLKVFDQLTNTDGSFILSKNKMNNFTWKDLQGQSIISWRPGSSPQMVLNYDLKKKGVQANVITNIGPSAMVGAFESGKANFIQVYEPVASQLIQSGKAYYDASVGQAIGTYPETAFEATSSYIKSHPQVIQDWTDAIYQATQYIDTHSANQVATAIAPYFTGTPTSLIASSIQRYQKLHAWDGQILTKSAFNTLQQVLIQNGTEKANQKVNYSDVIDPSFAQNVKK</sequence>
<comment type="similarity">
    <text evidence="2">Belongs to the bacterial solute-binding protein SsuA/TauA family.</text>
</comment>
<proteinExistence type="inferred from homology"/>
<dbReference type="GO" id="GO:0042597">
    <property type="term" value="C:periplasmic space"/>
    <property type="evidence" value="ECO:0007669"/>
    <property type="project" value="UniProtKB-SubCell"/>
</dbReference>
<evidence type="ECO:0000256" key="3">
    <source>
        <dbReference type="ARBA" id="ARBA00022729"/>
    </source>
</evidence>
<evidence type="ECO:0000259" key="5">
    <source>
        <dbReference type="Pfam" id="PF09084"/>
    </source>
</evidence>
<dbReference type="AlphaFoldDB" id="A0A9X7W3Q1"/>
<feature type="region of interest" description="Disordered" evidence="4">
    <location>
        <begin position="1"/>
        <end position="41"/>
    </location>
</feature>
<dbReference type="PANTHER" id="PTHR30024:SF47">
    <property type="entry name" value="TAURINE-BINDING PERIPLASMIC PROTEIN"/>
    <property type="match status" value="1"/>
</dbReference>
<dbReference type="KEGG" id="afx:JZ786_08435"/>
<protein>
    <submittedName>
        <fullName evidence="6">ABC transporter substrate-binding protein</fullName>
    </submittedName>
</protein>
<dbReference type="EMBL" id="CP071182">
    <property type="protein sequence ID" value="QSO49754.1"/>
    <property type="molecule type" value="Genomic_DNA"/>
</dbReference>
<dbReference type="InterPro" id="IPR015168">
    <property type="entry name" value="SsuA/THI5"/>
</dbReference>
<feature type="compositionally biased region" description="Low complexity" evidence="4">
    <location>
        <begin position="1"/>
        <end position="40"/>
    </location>
</feature>
<dbReference type="Gene3D" id="3.40.190.10">
    <property type="entry name" value="Periplasmic binding protein-like II"/>
    <property type="match status" value="2"/>
</dbReference>
<name>A0A9X7W3Q1_9BACL</name>
<evidence type="ECO:0000256" key="2">
    <source>
        <dbReference type="ARBA" id="ARBA00010742"/>
    </source>
</evidence>
<organism evidence="6 7">
    <name type="scientific">Alicyclobacillus mengziensis</name>
    <dbReference type="NCBI Taxonomy" id="2931921"/>
    <lineage>
        <taxon>Bacteria</taxon>
        <taxon>Bacillati</taxon>
        <taxon>Bacillota</taxon>
        <taxon>Bacilli</taxon>
        <taxon>Bacillales</taxon>
        <taxon>Alicyclobacillaceae</taxon>
        <taxon>Alicyclobacillus</taxon>
    </lineage>
</organism>
<evidence type="ECO:0000256" key="1">
    <source>
        <dbReference type="ARBA" id="ARBA00004418"/>
    </source>
</evidence>
<reference evidence="6 7" key="1">
    <citation type="submission" date="2021-02" db="EMBL/GenBank/DDBJ databases">
        <title>Alicyclobacillus curvatus sp. nov. and Alicyclobacillus mengziensis sp. nov., two acidophilic bacteria isolated from acid mine drainage.</title>
        <authorList>
            <person name="Huang Y."/>
        </authorList>
    </citation>
    <scope>NUCLEOTIDE SEQUENCE [LARGE SCALE GENOMIC DNA]</scope>
    <source>
        <strain evidence="6 7">S30H14</strain>
    </source>
</reference>
<accession>A0A9X7W3Q1</accession>
<dbReference type="PANTHER" id="PTHR30024">
    <property type="entry name" value="ALIPHATIC SULFONATES-BINDING PROTEIN-RELATED"/>
    <property type="match status" value="1"/>
</dbReference>
<evidence type="ECO:0000256" key="4">
    <source>
        <dbReference type="SAM" id="MobiDB-lite"/>
    </source>
</evidence>
<feature type="domain" description="SsuA/THI5-like" evidence="5">
    <location>
        <begin position="57"/>
        <end position="260"/>
    </location>
</feature>
<gene>
    <name evidence="6" type="ORF">JZ786_08435</name>
</gene>
<dbReference type="Pfam" id="PF09084">
    <property type="entry name" value="NMT1"/>
    <property type="match status" value="1"/>
</dbReference>
<evidence type="ECO:0000313" key="6">
    <source>
        <dbReference type="EMBL" id="QSO49754.1"/>
    </source>
</evidence>